<dbReference type="InterPro" id="IPR035906">
    <property type="entry name" value="MetI-like_sf"/>
</dbReference>
<feature type="transmembrane region" description="Helical" evidence="5">
    <location>
        <begin position="6"/>
        <end position="27"/>
    </location>
</feature>
<gene>
    <name evidence="6" type="ORF">METZ01_LOCUS115710</name>
</gene>
<dbReference type="EMBL" id="UINC01014799">
    <property type="protein sequence ID" value="SVA62856.1"/>
    <property type="molecule type" value="Genomic_DNA"/>
</dbReference>
<evidence type="ECO:0000256" key="1">
    <source>
        <dbReference type="ARBA" id="ARBA00004141"/>
    </source>
</evidence>
<dbReference type="GO" id="GO:0016020">
    <property type="term" value="C:membrane"/>
    <property type="evidence" value="ECO:0007669"/>
    <property type="project" value="UniProtKB-SubCell"/>
</dbReference>
<dbReference type="SUPFAM" id="SSF161098">
    <property type="entry name" value="MetI-like"/>
    <property type="match status" value="1"/>
</dbReference>
<dbReference type="Gene3D" id="2.60.40.1190">
    <property type="match status" value="1"/>
</dbReference>
<evidence type="ECO:0000256" key="2">
    <source>
        <dbReference type="ARBA" id="ARBA00022692"/>
    </source>
</evidence>
<keyword evidence="4 5" id="KW-0472">Membrane</keyword>
<feature type="non-terminal residue" evidence="6">
    <location>
        <position position="1"/>
    </location>
</feature>
<dbReference type="AlphaFoldDB" id="A0A381XDM8"/>
<organism evidence="6">
    <name type="scientific">marine metagenome</name>
    <dbReference type="NCBI Taxonomy" id="408172"/>
    <lineage>
        <taxon>unclassified sequences</taxon>
        <taxon>metagenomes</taxon>
        <taxon>ecological metagenomes</taxon>
    </lineage>
</organism>
<evidence type="ECO:0000256" key="3">
    <source>
        <dbReference type="ARBA" id="ARBA00022989"/>
    </source>
</evidence>
<protein>
    <submittedName>
        <fullName evidence="6">Uncharacterized protein</fullName>
    </submittedName>
</protein>
<accession>A0A381XDM8</accession>
<name>A0A381XDM8_9ZZZZ</name>
<keyword evidence="3 5" id="KW-1133">Transmembrane helix</keyword>
<sequence length="78" mass="9040">VPDTFFIVITTVFLTLFLCSLTGYALARMRFPERRSNRQYSLWSDTRRPRPQFHAPERFGVVRFVAPEARGADHRGGP</sequence>
<reference evidence="6" key="1">
    <citation type="submission" date="2018-05" db="EMBL/GenBank/DDBJ databases">
        <authorList>
            <person name="Lanie J.A."/>
            <person name="Ng W.-L."/>
            <person name="Kazmierczak K.M."/>
            <person name="Andrzejewski T.M."/>
            <person name="Davidsen T.M."/>
            <person name="Wayne K.J."/>
            <person name="Tettelin H."/>
            <person name="Glass J.I."/>
            <person name="Rusch D."/>
            <person name="Podicherti R."/>
            <person name="Tsui H.-C.T."/>
            <person name="Winkler M.E."/>
        </authorList>
    </citation>
    <scope>NUCLEOTIDE SEQUENCE</scope>
</reference>
<comment type="subcellular location">
    <subcellularLocation>
        <location evidence="1">Membrane</location>
        <topology evidence="1">Multi-pass membrane protein</topology>
    </subcellularLocation>
</comment>
<keyword evidence="2 5" id="KW-0812">Transmembrane</keyword>
<evidence type="ECO:0000256" key="5">
    <source>
        <dbReference type="SAM" id="Phobius"/>
    </source>
</evidence>
<evidence type="ECO:0000313" key="6">
    <source>
        <dbReference type="EMBL" id="SVA62856.1"/>
    </source>
</evidence>
<proteinExistence type="predicted"/>
<evidence type="ECO:0000256" key="4">
    <source>
        <dbReference type="ARBA" id="ARBA00023136"/>
    </source>
</evidence>